<dbReference type="Gene3D" id="3.90.1580.10">
    <property type="entry name" value="paralog of FGE (formylglycine-generating enzyme)"/>
    <property type="match status" value="1"/>
</dbReference>
<protein>
    <submittedName>
        <fullName evidence="2">Sulphatase-modifying factor protein</fullName>
    </submittedName>
</protein>
<name>F2NIB1_DESAR</name>
<organism evidence="2 3">
    <name type="scientific">Desulfobacca acetoxidans (strain ATCC 700848 / DSM 11109 / ASRB2)</name>
    <dbReference type="NCBI Taxonomy" id="880072"/>
    <lineage>
        <taxon>Bacteria</taxon>
        <taxon>Pseudomonadati</taxon>
        <taxon>Thermodesulfobacteriota</taxon>
        <taxon>Desulfobaccia</taxon>
        <taxon>Desulfobaccales</taxon>
        <taxon>Desulfobaccaceae</taxon>
        <taxon>Desulfobacca</taxon>
    </lineage>
</organism>
<evidence type="ECO:0000259" key="1">
    <source>
        <dbReference type="Pfam" id="PF03781"/>
    </source>
</evidence>
<dbReference type="Pfam" id="PF03781">
    <property type="entry name" value="FGE-sulfatase"/>
    <property type="match status" value="1"/>
</dbReference>
<dbReference type="InterPro" id="IPR016187">
    <property type="entry name" value="CTDL_fold"/>
</dbReference>
<feature type="domain" description="Sulfatase-modifying factor enzyme-like" evidence="1">
    <location>
        <begin position="56"/>
        <end position="288"/>
    </location>
</feature>
<keyword evidence="3" id="KW-1185">Reference proteome</keyword>
<accession>F2NIB1</accession>
<dbReference type="eggNOG" id="COG1262">
    <property type="taxonomic scope" value="Bacteria"/>
</dbReference>
<sequence>MSDSHLQDSMIAQRLFLCLIICFCLSAWLASGRLALAASPPPAPTCHNILGIQLRLIPGGPYLLGSPPEESGRYWDEGPQHWVNLSPFYITATEITNAQYGEFLAATGHPEPLYWLDRNLNAPNQPVVGVTWHDATAFAKWLSRITQEEYMLPTEAQWEAAARGGLVGQPFPWGSTPPEQGGRFRASFNPNPYDKDGFRYTAPVASFPPNGFGLYDMAGNVAEWCEDWYHSSSYTKSRKENPAGPASGTSRVLRGGSWYGRARELRCAARQSFRPSQTDGFIGFRLIRPVSP</sequence>
<dbReference type="RefSeq" id="WP_013706989.1">
    <property type="nucleotide sequence ID" value="NC_015388.1"/>
</dbReference>
<evidence type="ECO:0000313" key="3">
    <source>
        <dbReference type="Proteomes" id="UP000000483"/>
    </source>
</evidence>
<dbReference type="InterPro" id="IPR005532">
    <property type="entry name" value="SUMF_dom"/>
</dbReference>
<dbReference type="InterPro" id="IPR042095">
    <property type="entry name" value="SUMF_sf"/>
</dbReference>
<reference evidence="2 3" key="1">
    <citation type="journal article" date="2011" name="Stand. Genomic Sci.">
        <title>Complete genome sequence of the acetate-degrading sulfate reducer Desulfobacca acetoxidans type strain (ASRB2).</title>
        <authorList>
            <person name="Goker M."/>
            <person name="Teshima H."/>
            <person name="Lapidus A."/>
            <person name="Nolan M."/>
            <person name="Lucas S."/>
            <person name="Hammon N."/>
            <person name="Deshpande S."/>
            <person name="Cheng J.F."/>
            <person name="Tapia R."/>
            <person name="Han C."/>
            <person name="Goodwin L."/>
            <person name="Pitluck S."/>
            <person name="Huntemann M."/>
            <person name="Liolios K."/>
            <person name="Ivanova N."/>
            <person name="Pagani I."/>
            <person name="Mavromatis K."/>
            <person name="Ovchinikova G."/>
            <person name="Pati A."/>
            <person name="Chen A."/>
            <person name="Palaniappan K."/>
            <person name="Land M."/>
            <person name="Hauser L."/>
            <person name="Brambilla E.M."/>
            <person name="Rohde M."/>
            <person name="Spring S."/>
            <person name="Detter J.C."/>
            <person name="Woyke T."/>
            <person name="Bristow J."/>
            <person name="Eisen J.A."/>
            <person name="Markowitz V."/>
            <person name="Hugenholtz P."/>
            <person name="Kyrpides N.C."/>
            <person name="Klenk H.P."/>
        </authorList>
    </citation>
    <scope>NUCLEOTIDE SEQUENCE [LARGE SCALE GENOMIC DNA]</scope>
    <source>
        <strain evidence="3">ATCC 700848 / DSM 11109 / ASRB2</strain>
    </source>
</reference>
<proteinExistence type="predicted"/>
<dbReference type="SUPFAM" id="SSF56436">
    <property type="entry name" value="C-type lectin-like"/>
    <property type="match status" value="1"/>
</dbReference>
<dbReference type="Proteomes" id="UP000000483">
    <property type="component" value="Chromosome"/>
</dbReference>
<dbReference type="EMBL" id="CP002629">
    <property type="protein sequence ID" value="AEB09880.1"/>
    <property type="molecule type" value="Genomic_DNA"/>
</dbReference>
<dbReference type="HOGENOM" id="CLU_012431_2_3_7"/>
<dbReference type="OrthoDB" id="9768004at2"/>
<dbReference type="GO" id="GO:0120147">
    <property type="term" value="F:formylglycine-generating oxidase activity"/>
    <property type="evidence" value="ECO:0007669"/>
    <property type="project" value="TreeGrafter"/>
</dbReference>
<dbReference type="PANTHER" id="PTHR23150">
    <property type="entry name" value="SULFATASE MODIFYING FACTOR 1, 2"/>
    <property type="match status" value="1"/>
</dbReference>
<reference evidence="3" key="2">
    <citation type="submission" date="2011-03" db="EMBL/GenBank/DDBJ databases">
        <title>The complete genome of Desulfobacca acetoxidans DSM 11109.</title>
        <authorList>
            <consortium name="US DOE Joint Genome Institute (JGI-PGF)"/>
            <person name="Lucas S."/>
            <person name="Copeland A."/>
            <person name="Lapidus A."/>
            <person name="Bruce D."/>
            <person name="Goodwin L."/>
            <person name="Pitluck S."/>
            <person name="Peters L."/>
            <person name="Kyrpides N."/>
            <person name="Mavromatis K."/>
            <person name="Ivanova N."/>
            <person name="Ovchinnikova G."/>
            <person name="Teshima H."/>
            <person name="Detter J.C."/>
            <person name="Han C."/>
            <person name="Land M."/>
            <person name="Hauser L."/>
            <person name="Markowitz V."/>
            <person name="Cheng J.-F."/>
            <person name="Hugenholtz P."/>
            <person name="Woyke T."/>
            <person name="Wu D."/>
            <person name="Spring S."/>
            <person name="Schueler E."/>
            <person name="Brambilla E."/>
            <person name="Klenk H.-P."/>
            <person name="Eisen J.A."/>
        </authorList>
    </citation>
    <scope>NUCLEOTIDE SEQUENCE [LARGE SCALE GENOMIC DNA]</scope>
    <source>
        <strain evidence="3">ATCC 700848 / DSM 11109 / ASRB2</strain>
    </source>
</reference>
<evidence type="ECO:0000313" key="2">
    <source>
        <dbReference type="EMBL" id="AEB09880.1"/>
    </source>
</evidence>
<gene>
    <name evidence="2" type="ordered locus">Desac_2051</name>
</gene>
<dbReference type="AlphaFoldDB" id="F2NIB1"/>
<dbReference type="KEGG" id="dao:Desac_2051"/>
<dbReference type="PANTHER" id="PTHR23150:SF19">
    <property type="entry name" value="FORMYLGLYCINE-GENERATING ENZYME"/>
    <property type="match status" value="1"/>
</dbReference>
<dbReference type="InterPro" id="IPR051043">
    <property type="entry name" value="Sulfatase_Mod_Factor_Kinase"/>
</dbReference>
<dbReference type="STRING" id="880072.Desac_2051"/>